<feature type="domain" description="SnoaL-like" evidence="1">
    <location>
        <begin position="27"/>
        <end position="127"/>
    </location>
</feature>
<reference evidence="3 4" key="2">
    <citation type="submission" date="2018-02" db="EMBL/GenBank/DDBJ databases">
        <title>Subsurface microbial communities from deep shales in Ohio and West Virginia, USA.</title>
        <authorList>
            <person name="Wrighton K."/>
        </authorList>
    </citation>
    <scope>NUCLEOTIDE SEQUENCE [LARGE SCALE GENOMIC DNA]</scope>
    <source>
        <strain evidence="3 4">UTICA-S1B9</strain>
    </source>
</reference>
<keyword evidence="5" id="KW-1185">Reference proteome</keyword>
<evidence type="ECO:0000313" key="2">
    <source>
        <dbReference type="EMBL" id="PPK50327.1"/>
    </source>
</evidence>
<evidence type="ECO:0000259" key="1">
    <source>
        <dbReference type="Pfam" id="PF12680"/>
    </source>
</evidence>
<dbReference type="InterPro" id="IPR032710">
    <property type="entry name" value="NTF2-like_dom_sf"/>
</dbReference>
<dbReference type="EMBL" id="PTIU01000028">
    <property type="protein sequence ID" value="PPK53175.1"/>
    <property type="molecule type" value="Genomic_DNA"/>
</dbReference>
<name>A0A2S6G3C5_9GAMM</name>
<reference evidence="2 5" key="1">
    <citation type="submission" date="2018-02" db="EMBL/GenBank/DDBJ databases">
        <title>Deep subsurface shale carbon reservoir microbial communities from Ohio and West Virginia, USA.</title>
        <authorList>
            <person name="Wrighton K."/>
        </authorList>
    </citation>
    <scope>NUCLEOTIDE SEQUENCE [LARGE SCALE GENOMIC DNA]</scope>
    <source>
        <strain evidence="2 5">UTICA-S1B6</strain>
    </source>
</reference>
<dbReference type="Proteomes" id="UP000239446">
    <property type="component" value="Unassembled WGS sequence"/>
</dbReference>
<dbReference type="SUPFAM" id="SSF54427">
    <property type="entry name" value="NTF2-like"/>
    <property type="match status" value="1"/>
</dbReference>
<protein>
    <submittedName>
        <fullName evidence="3">Ketosteroid isomerase-like protein</fullName>
    </submittedName>
</protein>
<comment type="caution">
    <text evidence="3">The sequence shown here is derived from an EMBL/GenBank/DDBJ whole genome shotgun (WGS) entry which is preliminary data.</text>
</comment>
<dbReference type="AlphaFoldDB" id="A0A2S6G3C5"/>
<organism evidence="3 4">
    <name type="scientific">Marinobacter persicus</name>
    <dbReference type="NCBI Taxonomy" id="930118"/>
    <lineage>
        <taxon>Bacteria</taxon>
        <taxon>Pseudomonadati</taxon>
        <taxon>Pseudomonadota</taxon>
        <taxon>Gammaproteobacteria</taxon>
        <taxon>Pseudomonadales</taxon>
        <taxon>Marinobacteraceae</taxon>
        <taxon>Marinobacter</taxon>
    </lineage>
</organism>
<proteinExistence type="predicted"/>
<keyword evidence="3" id="KW-0413">Isomerase</keyword>
<gene>
    <name evidence="3" type="ORF">B0H24_102821</name>
    <name evidence="2" type="ORF">BY455_12821</name>
</gene>
<dbReference type="EMBL" id="PTIT01000028">
    <property type="protein sequence ID" value="PPK50327.1"/>
    <property type="molecule type" value="Genomic_DNA"/>
</dbReference>
<evidence type="ECO:0000313" key="3">
    <source>
        <dbReference type="EMBL" id="PPK53175.1"/>
    </source>
</evidence>
<dbReference type="Gene3D" id="3.10.450.50">
    <property type="match status" value="1"/>
</dbReference>
<dbReference type="InterPro" id="IPR037401">
    <property type="entry name" value="SnoaL-like"/>
</dbReference>
<sequence>MTSTASSVEVGSRNAAVPMVLDRFCQLFNELDKGNLQRLQEIYSEDIRFQDPFSRVEGLDALTKYFAGAYSNVISCRFRFGEPVVQQGHCTIPWVMELRHKRLRKGELVQVDGISHLEIRDGRVCYHRDYFDAGQLLYENLPVLGGLIRRIREHAG</sequence>
<evidence type="ECO:0000313" key="5">
    <source>
        <dbReference type="Proteomes" id="UP000239648"/>
    </source>
</evidence>
<dbReference type="RefSeq" id="WP_104417114.1">
    <property type="nucleotide sequence ID" value="NZ_PTIT01000028.1"/>
</dbReference>
<accession>A0A2S6G3C5</accession>
<dbReference type="Proteomes" id="UP000239648">
    <property type="component" value="Unassembled WGS sequence"/>
</dbReference>
<evidence type="ECO:0000313" key="4">
    <source>
        <dbReference type="Proteomes" id="UP000239446"/>
    </source>
</evidence>
<dbReference type="Pfam" id="PF12680">
    <property type="entry name" value="SnoaL_2"/>
    <property type="match status" value="1"/>
</dbReference>
<dbReference type="OrthoDB" id="1115105at2"/>
<dbReference type="GO" id="GO:0016853">
    <property type="term" value="F:isomerase activity"/>
    <property type="evidence" value="ECO:0007669"/>
    <property type="project" value="UniProtKB-KW"/>
</dbReference>